<accession>A0A2K1K3V8</accession>
<sequence>MGGGAMWRSIIRVVGSGPTSAATNAAMCRMCTTTPSLKAPTSARITCDCPSEVHSPGSTTDSGFKQYLDIEDWEFAGDEDYLVFGTLPTQGEVEEATSDLQHALQIGLFTNRSSNPLESSLARAGSSGKEKDGAVSRDPKVDGEDAGYHVVDAVADDWLEPSVALASSSKGKEVAGSGGKSAMLEAFHQFQHNPQIQQMVVSLATDKGVWDAVLANDQIKEFRKKLREAPEMIENSSDSTIEEVSKCLKEDNNIFSHVYWNTKKAFAHFMATLQELIRGILVTAEEKFQPTETDDFFDRTVRATMMLSVLVMSLVVFKRSAARSS</sequence>
<dbReference type="KEGG" id="ppp:112286326"/>
<dbReference type="EnsemblPlants" id="Pp3c9_19620V3.2">
    <property type="protein sequence ID" value="Pp3c9_19620V3.2"/>
    <property type="gene ID" value="Pp3c9_19620"/>
</dbReference>
<dbReference type="PANTHER" id="PTHR33625:SF4">
    <property type="entry name" value="OS08G0179900 PROTEIN"/>
    <property type="match status" value="1"/>
</dbReference>
<dbReference type="STRING" id="3218.A0A2K1K3V8"/>
<dbReference type="OrthoDB" id="737041at2759"/>
<dbReference type="GeneID" id="112286326"/>
<dbReference type="FunCoup" id="A0A2K1K3V8">
    <property type="interactions" value="1119"/>
</dbReference>
<dbReference type="PaxDb" id="3218-PP1S89_46V6.1"/>
<evidence type="ECO:0000313" key="3">
    <source>
        <dbReference type="EnsemblPlants" id="Pp3c9_19620V3.1"/>
    </source>
</evidence>
<name>A0A2K1K3V8_PHYPA</name>
<evidence type="ECO:0000256" key="1">
    <source>
        <dbReference type="SAM" id="MobiDB-lite"/>
    </source>
</evidence>
<dbReference type="Gramene" id="Pp3c9_19620V3.1">
    <property type="protein sequence ID" value="Pp3c9_19620V3.1"/>
    <property type="gene ID" value="Pp3c9_19620"/>
</dbReference>
<evidence type="ECO:0000313" key="2">
    <source>
        <dbReference type="EMBL" id="PNR48457.1"/>
    </source>
</evidence>
<dbReference type="Gramene" id="Pp3c9_19620V3.2">
    <property type="protein sequence ID" value="Pp3c9_19620V3.2"/>
    <property type="gene ID" value="Pp3c9_19620"/>
</dbReference>
<dbReference type="OMA" id="GGYANKF"/>
<proteinExistence type="predicted"/>
<protein>
    <submittedName>
        <fullName evidence="2 3">Uncharacterized protein</fullName>
    </submittedName>
</protein>
<reference evidence="2 4" key="2">
    <citation type="journal article" date="2018" name="Plant J.">
        <title>The Physcomitrella patens chromosome-scale assembly reveals moss genome structure and evolution.</title>
        <authorList>
            <person name="Lang D."/>
            <person name="Ullrich K.K."/>
            <person name="Murat F."/>
            <person name="Fuchs J."/>
            <person name="Jenkins J."/>
            <person name="Haas F.B."/>
            <person name="Piednoel M."/>
            <person name="Gundlach H."/>
            <person name="Van Bel M."/>
            <person name="Meyberg R."/>
            <person name="Vives C."/>
            <person name="Morata J."/>
            <person name="Symeonidi A."/>
            <person name="Hiss M."/>
            <person name="Muchero W."/>
            <person name="Kamisugi Y."/>
            <person name="Saleh O."/>
            <person name="Blanc G."/>
            <person name="Decker E.L."/>
            <person name="van Gessel N."/>
            <person name="Grimwood J."/>
            <person name="Hayes R.D."/>
            <person name="Graham S.W."/>
            <person name="Gunter L.E."/>
            <person name="McDaniel S.F."/>
            <person name="Hoernstein S.N.W."/>
            <person name="Larsson A."/>
            <person name="Li F.W."/>
            <person name="Perroud P.F."/>
            <person name="Phillips J."/>
            <person name="Ranjan P."/>
            <person name="Rokshar D.S."/>
            <person name="Rothfels C.J."/>
            <person name="Schneider L."/>
            <person name="Shu S."/>
            <person name="Stevenson D.W."/>
            <person name="Thummler F."/>
            <person name="Tillich M."/>
            <person name="Villarreal Aguilar J.C."/>
            <person name="Widiez T."/>
            <person name="Wong G.K."/>
            <person name="Wymore A."/>
            <person name="Zhang Y."/>
            <person name="Zimmer A.D."/>
            <person name="Quatrano R.S."/>
            <person name="Mayer K.F.X."/>
            <person name="Goodstein D."/>
            <person name="Casacuberta J.M."/>
            <person name="Vandepoele K."/>
            <person name="Reski R."/>
            <person name="Cuming A.C."/>
            <person name="Tuskan G.A."/>
            <person name="Maumus F."/>
            <person name="Salse J."/>
            <person name="Schmutz J."/>
            <person name="Rensing S.A."/>
        </authorList>
    </citation>
    <scope>NUCLEOTIDE SEQUENCE [LARGE SCALE GENOMIC DNA]</scope>
    <source>
        <strain evidence="3 4">cv. Gransden 2004</strain>
    </source>
</reference>
<evidence type="ECO:0000313" key="4">
    <source>
        <dbReference type="Proteomes" id="UP000006727"/>
    </source>
</evidence>
<keyword evidence="4" id="KW-1185">Reference proteome</keyword>
<dbReference type="Proteomes" id="UP000006727">
    <property type="component" value="Chromosome 9"/>
</dbReference>
<reference evidence="3" key="3">
    <citation type="submission" date="2020-12" db="UniProtKB">
        <authorList>
            <consortium name="EnsemblPlants"/>
        </authorList>
    </citation>
    <scope>IDENTIFICATION</scope>
</reference>
<dbReference type="AlphaFoldDB" id="A0A2K1K3V8"/>
<feature type="region of interest" description="Disordered" evidence="1">
    <location>
        <begin position="117"/>
        <end position="143"/>
    </location>
</feature>
<dbReference type="EnsemblPlants" id="Pp3c9_19620V3.1">
    <property type="protein sequence ID" value="Pp3c9_19620V3.1"/>
    <property type="gene ID" value="Pp3c9_19620"/>
</dbReference>
<dbReference type="EMBL" id="ABEU02000009">
    <property type="protein sequence ID" value="PNR48457.1"/>
    <property type="molecule type" value="Genomic_DNA"/>
</dbReference>
<reference evidence="2 4" key="1">
    <citation type="journal article" date="2008" name="Science">
        <title>The Physcomitrella genome reveals evolutionary insights into the conquest of land by plants.</title>
        <authorList>
            <person name="Rensing S."/>
            <person name="Lang D."/>
            <person name="Zimmer A."/>
            <person name="Terry A."/>
            <person name="Salamov A."/>
            <person name="Shapiro H."/>
            <person name="Nishiyama T."/>
            <person name="Perroud P.-F."/>
            <person name="Lindquist E."/>
            <person name="Kamisugi Y."/>
            <person name="Tanahashi T."/>
            <person name="Sakakibara K."/>
            <person name="Fujita T."/>
            <person name="Oishi K."/>
            <person name="Shin-I T."/>
            <person name="Kuroki Y."/>
            <person name="Toyoda A."/>
            <person name="Suzuki Y."/>
            <person name="Hashimoto A."/>
            <person name="Yamaguchi K."/>
            <person name="Sugano A."/>
            <person name="Kohara Y."/>
            <person name="Fujiyama A."/>
            <person name="Anterola A."/>
            <person name="Aoki S."/>
            <person name="Ashton N."/>
            <person name="Barbazuk W.B."/>
            <person name="Barker E."/>
            <person name="Bennetzen J."/>
            <person name="Bezanilla M."/>
            <person name="Blankenship R."/>
            <person name="Cho S.H."/>
            <person name="Dutcher S."/>
            <person name="Estelle M."/>
            <person name="Fawcett J.A."/>
            <person name="Gundlach H."/>
            <person name="Hanada K."/>
            <person name="Heyl A."/>
            <person name="Hicks K.A."/>
            <person name="Hugh J."/>
            <person name="Lohr M."/>
            <person name="Mayer K."/>
            <person name="Melkozernov A."/>
            <person name="Murata T."/>
            <person name="Nelson D."/>
            <person name="Pils B."/>
            <person name="Prigge M."/>
            <person name="Reiss B."/>
            <person name="Renner T."/>
            <person name="Rombauts S."/>
            <person name="Rushton P."/>
            <person name="Sanderfoot A."/>
            <person name="Schween G."/>
            <person name="Shiu S.-H."/>
            <person name="Stueber K."/>
            <person name="Theodoulou F.L."/>
            <person name="Tu H."/>
            <person name="Van de Peer Y."/>
            <person name="Verrier P.J."/>
            <person name="Waters E."/>
            <person name="Wood A."/>
            <person name="Yang L."/>
            <person name="Cove D."/>
            <person name="Cuming A."/>
            <person name="Hasebe M."/>
            <person name="Lucas S."/>
            <person name="Mishler D.B."/>
            <person name="Reski R."/>
            <person name="Grigoriev I."/>
            <person name="Quatrano R.S."/>
            <person name="Boore J.L."/>
        </authorList>
    </citation>
    <scope>NUCLEOTIDE SEQUENCE [LARGE SCALE GENOMIC DNA]</scope>
    <source>
        <strain evidence="3 4">cv. Gransden 2004</strain>
    </source>
</reference>
<organism evidence="2">
    <name type="scientific">Physcomitrium patens</name>
    <name type="common">Spreading-leaved earth moss</name>
    <name type="synonym">Physcomitrella patens</name>
    <dbReference type="NCBI Taxonomy" id="3218"/>
    <lineage>
        <taxon>Eukaryota</taxon>
        <taxon>Viridiplantae</taxon>
        <taxon>Streptophyta</taxon>
        <taxon>Embryophyta</taxon>
        <taxon>Bryophyta</taxon>
        <taxon>Bryophytina</taxon>
        <taxon>Bryopsida</taxon>
        <taxon>Funariidae</taxon>
        <taxon>Funariales</taxon>
        <taxon>Funariaceae</taxon>
        <taxon>Physcomitrium</taxon>
    </lineage>
</organism>
<gene>
    <name evidence="3" type="primary">LOC112286326</name>
    <name evidence="2" type="ORF">PHYPA_012933</name>
</gene>
<dbReference type="RefSeq" id="XP_024383868.1">
    <property type="nucleotide sequence ID" value="XM_024528100.2"/>
</dbReference>
<feature type="compositionally biased region" description="Basic and acidic residues" evidence="1">
    <location>
        <begin position="128"/>
        <end position="143"/>
    </location>
</feature>
<dbReference type="PANTHER" id="PTHR33625">
    <property type="entry name" value="OS08G0179900 PROTEIN"/>
    <property type="match status" value="1"/>
</dbReference>